<dbReference type="EMBL" id="UXSR01006033">
    <property type="protein sequence ID" value="VDD84160.1"/>
    <property type="molecule type" value="Genomic_DNA"/>
</dbReference>
<reference evidence="1 2" key="2">
    <citation type="submission" date="2018-10" db="EMBL/GenBank/DDBJ databases">
        <authorList>
            <consortium name="Pathogen Informatics"/>
        </authorList>
    </citation>
    <scope>NUCLEOTIDE SEQUENCE [LARGE SCALE GENOMIC DNA]</scope>
</reference>
<dbReference type="Gene3D" id="3.30.70.330">
    <property type="match status" value="1"/>
</dbReference>
<dbReference type="Proteomes" id="UP000267029">
    <property type="component" value="Unassembled WGS sequence"/>
</dbReference>
<dbReference type="InterPro" id="IPR012677">
    <property type="entry name" value="Nucleotide-bd_a/b_plait_sf"/>
</dbReference>
<evidence type="ECO:0000313" key="1">
    <source>
        <dbReference type="EMBL" id="VDD84160.1"/>
    </source>
</evidence>
<organism evidence="3">
    <name type="scientific">Mesocestoides corti</name>
    <name type="common">Flatworm</name>
    <dbReference type="NCBI Taxonomy" id="53468"/>
    <lineage>
        <taxon>Eukaryota</taxon>
        <taxon>Metazoa</taxon>
        <taxon>Spiralia</taxon>
        <taxon>Lophotrochozoa</taxon>
        <taxon>Platyhelminthes</taxon>
        <taxon>Cestoda</taxon>
        <taxon>Eucestoda</taxon>
        <taxon>Cyclophyllidea</taxon>
        <taxon>Mesocestoididae</taxon>
        <taxon>Mesocestoides</taxon>
    </lineage>
</organism>
<dbReference type="WBParaSite" id="MCOS_0001016201-mRNA-1">
    <property type="protein sequence ID" value="MCOS_0001016201-mRNA-1"/>
    <property type="gene ID" value="MCOS_0001016201"/>
</dbReference>
<dbReference type="AlphaFoldDB" id="A0A0R3UQK7"/>
<dbReference type="OrthoDB" id="1267328at2759"/>
<name>A0A0R3UQK7_MESCO</name>
<proteinExistence type="predicted"/>
<evidence type="ECO:0000313" key="2">
    <source>
        <dbReference type="Proteomes" id="UP000267029"/>
    </source>
</evidence>
<protein>
    <submittedName>
        <fullName evidence="3">RelA_SpoT domain-containing protein</fullName>
    </submittedName>
</protein>
<evidence type="ECO:0000313" key="3">
    <source>
        <dbReference type="WBParaSite" id="MCOS_0001016201-mRNA-1"/>
    </source>
</evidence>
<sequence length="107" mass="12235">MVAKVYTLNGPRNVKKAYVKLPPDVNALDAANRIDEAVRGFGRVRDEIQPLTDFGFEHLPDTELINRMRVASRHLRMIAQMSCAKYLVYEVERTEVKADLGVVIRYT</sequence>
<accession>A0A0R3UQK7</accession>
<reference evidence="3" key="1">
    <citation type="submission" date="2017-02" db="UniProtKB">
        <authorList>
            <consortium name="WormBaseParasite"/>
        </authorList>
    </citation>
    <scope>IDENTIFICATION</scope>
</reference>
<gene>
    <name evidence="1" type="ORF">MCOS_LOCUS10163</name>
</gene>
<keyword evidence="2" id="KW-1185">Reference proteome</keyword>